<dbReference type="Pfam" id="PF00092">
    <property type="entry name" value="VWA"/>
    <property type="match status" value="1"/>
</dbReference>
<dbReference type="GO" id="GO:0006629">
    <property type="term" value="P:lipid metabolic process"/>
    <property type="evidence" value="ECO:0007669"/>
    <property type="project" value="InterPro"/>
</dbReference>
<dbReference type="InterPro" id="IPR053180">
    <property type="entry name" value="Ca-binding_acidic-repeat"/>
</dbReference>
<evidence type="ECO:0000259" key="7">
    <source>
        <dbReference type="PROSITE" id="PS50234"/>
    </source>
</evidence>
<evidence type="ECO:0000259" key="8">
    <source>
        <dbReference type="PROSITE" id="PS51272"/>
    </source>
</evidence>
<evidence type="ECO:0000256" key="4">
    <source>
        <dbReference type="ARBA" id="ARBA00022837"/>
    </source>
</evidence>
<dbReference type="EMBL" id="MDER01000077">
    <property type="protein sequence ID" value="ODP26697.1"/>
    <property type="molecule type" value="Genomic_DNA"/>
</dbReference>
<sequence>MKKLSICILVLMLILSQPSLAKAASTELKEHWAESLMEDWMSKGILKGYKDGKIYPDRSITRAEFLSLLHKGFDNKNIYDTSKLKDQFKDVSSKNWYYKDVLQAVNEGFIKGYPNNTFQPNKTLTRQEAAVILANKLDLKENKLDILKEYTDSNTVATWATTSFAGVLNYSILTGYPNKTLMPKNQLTRAEAITLLDKAITYQSPTTNPKPVANDITTGSPSSAFTSFGGGGSQTISKLINTLDLNLDSDKDDLPDYMEELIGTDKKNPDSDGDDLTDGQEVNRVGTSPLKADSDGNGIKDALEDNDIDNLNNIKEMQLNTDPNSEDSDFDGWNDGFEIQKKTNPLNADTDNDGLDDSIEEKFEMDPLNSDTNSNGIKDGDESVVYKTEIASYESDPHVTPSVIIASEAKQANTTVITNVYGEDAFINKNIPGYIGAPYEFTTDIDFDTAEMTFEYDPSLQASDFEPAIFYYNKEKQLLEKVSNQTHNLITHSVTATVEHFSTYILLNNKKWDTVWNNEIRIPSVNPSNGRVRDADIIFSIDVSSSMKDNDPKDIRLQAVNNFISKLDANDRASIQQFSFIAVSWAHLTSDKQTVREAVYSVKGFGGTDIYAALEESFNEFRWNGKSDNDKFLVLLTDGKGNDENELVEDMLKNFRENHISIYTIGLGSDIDESNLKHIASSTGGSYFYALTADNIDIAYENVAKETLEQSINIDSDNDGITDYYELNGIPIGNGEILKGLNPNDNDTDNDGIQDGKELVLSPLTDLQGNTYFIILSNPLIKDTDGDGMSDKYDSLPMIYNITERHNVLVSDLSYVNVQHLLGTNLGGILDDNILNRFKDSEAYPDIELDGWKIIKAKDSHWYDSGFGAIALKRGSDIIIAFRGTEASEGIKATNDYLNDAMILLANDNRMAYQAEGFIASIISNNPHSKIHITGHSLGGFLASVTSYELASLKLTSLVGNTIAYRIFEEGNYTFVKGITFNAAPYFITGFFTNPRNKISILTPYTPSAVTLAALQKREYDDQVENYTMEGEFLSLVAKNTGGMRLGRTYTPFPSTGTMMERHAISNFYEYFHLK</sequence>
<feature type="domain" description="VWFA" evidence="7">
    <location>
        <begin position="536"/>
        <end position="712"/>
    </location>
</feature>
<proteinExistence type="predicted"/>
<keyword evidence="9" id="KW-0326">Glycosidase</keyword>
<reference evidence="9 10" key="1">
    <citation type="submission" date="2016-08" db="EMBL/GenBank/DDBJ databases">
        <title>Genome sequencing of Paenibacillus sp. TI45-13ar, isolated from Korean traditional nuruk.</title>
        <authorList>
            <person name="Kim S.-J."/>
        </authorList>
    </citation>
    <scope>NUCLEOTIDE SEQUENCE [LARGE SCALE GENOMIC DNA]</scope>
    <source>
        <strain evidence="9 10">TI45-13ar</strain>
    </source>
</reference>
<dbReference type="InterPro" id="IPR036465">
    <property type="entry name" value="vWFA_dom_sf"/>
</dbReference>
<dbReference type="Pfam" id="PF18884">
    <property type="entry name" value="TSP3_bac"/>
    <property type="match status" value="5"/>
</dbReference>
<dbReference type="PATRIC" id="fig|1886670.3.peg.3974"/>
<comment type="caution">
    <text evidence="9">The sequence shown here is derived from an EMBL/GenBank/DDBJ whole genome shotgun (WGS) entry which is preliminary data.</text>
</comment>
<dbReference type="PANTHER" id="PTHR37467">
    <property type="entry name" value="EXPORTED CALCIUM-BINDING GLYCOPROTEIN-RELATED"/>
    <property type="match status" value="1"/>
</dbReference>
<dbReference type="InterPro" id="IPR029058">
    <property type="entry name" value="AB_hydrolase_fold"/>
</dbReference>
<keyword evidence="10" id="KW-1185">Reference proteome</keyword>
<feature type="region of interest" description="Disordered" evidence="5">
    <location>
        <begin position="262"/>
        <end position="304"/>
    </location>
</feature>
<dbReference type="Gene3D" id="3.40.50.1820">
    <property type="entry name" value="alpha/beta hydrolase"/>
    <property type="match status" value="1"/>
</dbReference>
<dbReference type="Pfam" id="PF00395">
    <property type="entry name" value="SLH"/>
    <property type="match status" value="3"/>
</dbReference>
<evidence type="ECO:0000313" key="10">
    <source>
        <dbReference type="Proteomes" id="UP000094578"/>
    </source>
</evidence>
<dbReference type="SUPFAM" id="SSF53474">
    <property type="entry name" value="alpha/beta-Hydrolases"/>
    <property type="match status" value="1"/>
</dbReference>
<evidence type="ECO:0000313" key="9">
    <source>
        <dbReference type="EMBL" id="ODP26697.1"/>
    </source>
</evidence>
<evidence type="ECO:0000256" key="3">
    <source>
        <dbReference type="ARBA" id="ARBA00022729"/>
    </source>
</evidence>
<dbReference type="AlphaFoldDB" id="A0A1E3KYT1"/>
<dbReference type="SUPFAM" id="SSF103647">
    <property type="entry name" value="TSP type-3 repeat"/>
    <property type="match status" value="2"/>
</dbReference>
<comment type="subcellular location">
    <subcellularLocation>
        <location evidence="1">Secreted</location>
    </subcellularLocation>
</comment>
<gene>
    <name evidence="9" type="ORF">PTI45_03948</name>
</gene>
<feature type="chain" id="PRO_5009131217" evidence="6">
    <location>
        <begin position="24"/>
        <end position="1075"/>
    </location>
</feature>
<feature type="domain" description="SLH" evidence="8">
    <location>
        <begin position="148"/>
        <end position="210"/>
    </location>
</feature>
<evidence type="ECO:0000256" key="5">
    <source>
        <dbReference type="SAM" id="MobiDB-lite"/>
    </source>
</evidence>
<dbReference type="InterPro" id="IPR059100">
    <property type="entry name" value="TSP3_bac"/>
</dbReference>
<dbReference type="GO" id="GO:0016985">
    <property type="term" value="F:mannan endo-1,4-beta-mannosidase activity"/>
    <property type="evidence" value="ECO:0007669"/>
    <property type="project" value="UniProtKB-EC"/>
</dbReference>
<feature type="domain" description="SLH" evidence="8">
    <location>
        <begin position="20"/>
        <end position="83"/>
    </location>
</feature>
<dbReference type="RefSeq" id="WP_069329293.1">
    <property type="nucleotide sequence ID" value="NZ_MDER01000077.1"/>
</dbReference>
<feature type="domain" description="SLH" evidence="8">
    <location>
        <begin position="84"/>
        <end position="147"/>
    </location>
</feature>
<accession>A0A1E3KYT1</accession>
<keyword evidence="4" id="KW-0106">Calcium</keyword>
<dbReference type="Pfam" id="PF26363">
    <property type="entry name" value="Phospholipase-like"/>
    <property type="match status" value="1"/>
</dbReference>
<organism evidence="9 10">
    <name type="scientific">Paenibacillus nuruki</name>
    <dbReference type="NCBI Taxonomy" id="1886670"/>
    <lineage>
        <taxon>Bacteria</taxon>
        <taxon>Bacillati</taxon>
        <taxon>Bacillota</taxon>
        <taxon>Bacilli</taxon>
        <taxon>Bacillales</taxon>
        <taxon>Paenibacillaceae</taxon>
        <taxon>Paenibacillus</taxon>
    </lineage>
</organism>
<dbReference type="SMART" id="SM00327">
    <property type="entry name" value="VWA"/>
    <property type="match status" value="1"/>
</dbReference>
<dbReference type="InterPro" id="IPR002035">
    <property type="entry name" value="VWF_A"/>
</dbReference>
<dbReference type="InterPro" id="IPR028974">
    <property type="entry name" value="TSP_type-3_rpt"/>
</dbReference>
<dbReference type="Proteomes" id="UP000094578">
    <property type="component" value="Unassembled WGS sequence"/>
</dbReference>
<name>A0A1E3KYT1_9BACL</name>
<dbReference type="PROSITE" id="PS50234">
    <property type="entry name" value="VWFA"/>
    <property type="match status" value="1"/>
</dbReference>
<evidence type="ECO:0000256" key="2">
    <source>
        <dbReference type="ARBA" id="ARBA00022525"/>
    </source>
</evidence>
<evidence type="ECO:0000256" key="6">
    <source>
        <dbReference type="SAM" id="SignalP"/>
    </source>
</evidence>
<dbReference type="InterPro" id="IPR001119">
    <property type="entry name" value="SLH_dom"/>
</dbReference>
<dbReference type="SUPFAM" id="SSF53300">
    <property type="entry name" value="vWA-like"/>
    <property type="match status" value="1"/>
</dbReference>
<feature type="signal peptide" evidence="6">
    <location>
        <begin position="1"/>
        <end position="23"/>
    </location>
</feature>
<dbReference type="Gene3D" id="3.40.50.410">
    <property type="entry name" value="von Willebrand factor, type A domain"/>
    <property type="match status" value="1"/>
</dbReference>
<dbReference type="EC" id="3.2.1.78" evidence="9"/>
<dbReference type="GO" id="GO:0005509">
    <property type="term" value="F:calcium ion binding"/>
    <property type="evidence" value="ECO:0007669"/>
    <property type="project" value="InterPro"/>
</dbReference>
<keyword evidence="2" id="KW-0964">Secreted</keyword>
<dbReference type="CDD" id="cd00198">
    <property type="entry name" value="vWFA"/>
    <property type="match status" value="1"/>
</dbReference>
<dbReference type="PROSITE" id="PS51272">
    <property type="entry name" value="SLH"/>
    <property type="match status" value="3"/>
</dbReference>
<keyword evidence="9" id="KW-0378">Hydrolase</keyword>
<dbReference type="PANTHER" id="PTHR37467:SF1">
    <property type="entry name" value="EXPORTED CALCIUM-BINDING GLYCOPROTEIN"/>
    <property type="match status" value="1"/>
</dbReference>
<keyword evidence="3 6" id="KW-0732">Signal</keyword>
<evidence type="ECO:0000256" key="1">
    <source>
        <dbReference type="ARBA" id="ARBA00004613"/>
    </source>
</evidence>
<protein>
    <submittedName>
        <fullName evidence="9">Mannan endo-1,4-beta-mannosidase</fullName>
        <ecNumber evidence="9">3.2.1.78</ecNumber>
    </submittedName>
</protein>
<dbReference type="STRING" id="1886670.PTI45_03948"/>